<protein>
    <submittedName>
        <fullName evidence="2">DUF4358 domain-containing protein</fullName>
    </submittedName>
</protein>
<reference evidence="2 3" key="1">
    <citation type="submission" date="2023-04" db="EMBL/GenBank/DDBJ databases">
        <title>Fusibacter bizertensis strain WBS, isolated from littoral bottom sediments of the Arctic seas - biochemical and genomic analysis.</title>
        <authorList>
            <person name="Brioukhanov A.L."/>
        </authorList>
    </citation>
    <scope>NUCLEOTIDE SEQUENCE [LARGE SCALE GENOMIC DNA]</scope>
    <source>
        <strain evidence="2 3">WBS</strain>
    </source>
</reference>
<evidence type="ECO:0000313" key="2">
    <source>
        <dbReference type="EMBL" id="MDH8678230.1"/>
    </source>
</evidence>
<proteinExistence type="predicted"/>
<comment type="caution">
    <text evidence="2">The sequence shown here is derived from an EMBL/GenBank/DDBJ whole genome shotgun (WGS) entry which is preliminary data.</text>
</comment>
<dbReference type="PROSITE" id="PS51257">
    <property type="entry name" value="PROKAR_LIPOPROTEIN"/>
    <property type="match status" value="1"/>
</dbReference>
<dbReference type="Proteomes" id="UP001158045">
    <property type="component" value="Unassembled WGS sequence"/>
</dbReference>
<dbReference type="EMBL" id="JARYZI010000005">
    <property type="protein sequence ID" value="MDH8678230.1"/>
    <property type="molecule type" value="Genomic_DNA"/>
</dbReference>
<dbReference type="Pfam" id="PF14270">
    <property type="entry name" value="DUF4358"/>
    <property type="match status" value="1"/>
</dbReference>
<keyword evidence="3" id="KW-1185">Reference proteome</keyword>
<organism evidence="2 3">
    <name type="scientific">Fusibacter bizertensis</name>
    <dbReference type="NCBI Taxonomy" id="1488331"/>
    <lineage>
        <taxon>Bacteria</taxon>
        <taxon>Bacillati</taxon>
        <taxon>Bacillota</taxon>
        <taxon>Clostridia</taxon>
        <taxon>Eubacteriales</taxon>
        <taxon>Eubacteriales Family XII. Incertae Sedis</taxon>
        <taxon>Fusibacter</taxon>
    </lineage>
</organism>
<dbReference type="RefSeq" id="WP_281094070.1">
    <property type="nucleotide sequence ID" value="NZ_JARYZI010000005.1"/>
</dbReference>
<evidence type="ECO:0000313" key="3">
    <source>
        <dbReference type="Proteomes" id="UP001158045"/>
    </source>
</evidence>
<sequence length="157" mass="17521">MNKFRVSKVTSFFLLILLIPLMSGCSQKEIDLDIGQVALEISESDLFGEDFFVVESNIIAQKYGIESDDIDIVGYASSGGLADELTLIDAKNDESAKDIYELAKEHISDNIEGYQSYKPDEVYKLEHAIVLREGKYVIVGVSSSYDDLETSIKSYLK</sequence>
<dbReference type="InterPro" id="IPR025648">
    <property type="entry name" value="DUF4358"/>
</dbReference>
<gene>
    <name evidence="2" type="ORF">QE109_08730</name>
</gene>
<accession>A0ABT6NCS9</accession>
<keyword evidence="1" id="KW-0732">Signal</keyword>
<name>A0ABT6NCS9_9FIRM</name>
<feature type="signal peptide" evidence="1">
    <location>
        <begin position="1"/>
        <end position="28"/>
    </location>
</feature>
<feature type="chain" id="PRO_5047098818" evidence="1">
    <location>
        <begin position="29"/>
        <end position="157"/>
    </location>
</feature>
<evidence type="ECO:0000256" key="1">
    <source>
        <dbReference type="SAM" id="SignalP"/>
    </source>
</evidence>